<dbReference type="Proteomes" id="UP000287144">
    <property type="component" value="Unassembled WGS sequence"/>
</dbReference>
<keyword evidence="3" id="KW-0479">Metal-binding</keyword>
<dbReference type="AlphaFoldDB" id="A0A428SYX3"/>
<name>A0A428SYX3_9HYPO</name>
<evidence type="ECO:0000256" key="3">
    <source>
        <dbReference type="ARBA" id="ARBA00022723"/>
    </source>
</evidence>
<dbReference type="EMBL" id="NKCK01000158">
    <property type="protein sequence ID" value="RSL95001.1"/>
    <property type="molecule type" value="Genomic_DNA"/>
</dbReference>
<keyword evidence="4" id="KW-0408">Iron</keyword>
<sequence length="377" mass="42450">MRENNLKLAQFSTRLPAMSCPARIYPLRKPKNHKLPIPRWRLGLPKETTHVYTAYIGVQKHSNDQATTQAQKEVTSAIQAWLKGHHGPSAFESFTMIDGSDVEETSIWVSYWLEESKYRLGLENLSLPSIYASLSSPGRASIGIWREAFATEVPRLETNYSGLDYLPGLARLPGTSFPEHEFSAYWGAARDRIPSSAYDLFAQSTDTVPPTTVPRGIGQYITGTNTGNIAHIRSGQFWENCGQEEADAYDRKLEPTLRSGLEYLWENSPETGALGLRYLRNQDIDSPDARPRKETCGAGFFTSLETLETWAKSHRSHLAIYRGAMAHYKAFGDRRKMRTWHEVSVLRGGDAKFEYLNCVPKTGVIQGIPLTVEDIEM</sequence>
<keyword evidence="7" id="KW-1185">Reference proteome</keyword>
<evidence type="ECO:0008006" key="8">
    <source>
        <dbReference type="Google" id="ProtNLM"/>
    </source>
</evidence>
<evidence type="ECO:0000256" key="4">
    <source>
        <dbReference type="ARBA" id="ARBA00023004"/>
    </source>
</evidence>
<evidence type="ECO:0000256" key="2">
    <source>
        <dbReference type="ARBA" id="ARBA00022617"/>
    </source>
</evidence>
<keyword evidence="5" id="KW-0456">Lyase</keyword>
<dbReference type="GO" id="GO:0016829">
    <property type="term" value="F:lyase activity"/>
    <property type="evidence" value="ECO:0007669"/>
    <property type="project" value="UniProtKB-KW"/>
</dbReference>
<evidence type="ECO:0000313" key="6">
    <source>
        <dbReference type="EMBL" id="RSL95001.1"/>
    </source>
</evidence>
<reference evidence="6 7" key="1">
    <citation type="submission" date="2017-06" db="EMBL/GenBank/DDBJ databases">
        <title>Comparative genomic analysis of Ambrosia Fusariam Clade fungi.</title>
        <authorList>
            <person name="Stajich J.E."/>
            <person name="Carrillo J."/>
            <person name="Kijimoto T."/>
            <person name="Eskalen A."/>
            <person name="O'Donnell K."/>
            <person name="Kasson M."/>
        </authorList>
    </citation>
    <scope>NUCLEOTIDE SEQUENCE [LARGE SCALE GENOMIC DNA]</scope>
    <source>
        <strain evidence="6 7">NRRL62579</strain>
    </source>
</reference>
<dbReference type="Pfam" id="PF13816">
    <property type="entry name" value="Dehydratase_hem"/>
    <property type="match status" value="1"/>
</dbReference>
<proteinExistence type="predicted"/>
<gene>
    <name evidence="6" type="ORF">CEP52_012309</name>
</gene>
<comment type="caution">
    <text evidence="6">The sequence shown here is derived from an EMBL/GenBank/DDBJ whole genome shotgun (WGS) entry which is preliminary data.</text>
</comment>
<accession>A0A428SYX3</accession>
<keyword evidence="2" id="KW-0349">Heme</keyword>
<evidence type="ECO:0000313" key="7">
    <source>
        <dbReference type="Proteomes" id="UP000287144"/>
    </source>
</evidence>
<dbReference type="GO" id="GO:0046872">
    <property type="term" value="F:metal ion binding"/>
    <property type="evidence" value="ECO:0007669"/>
    <property type="project" value="UniProtKB-KW"/>
</dbReference>
<evidence type="ECO:0000256" key="5">
    <source>
        <dbReference type="ARBA" id="ARBA00023239"/>
    </source>
</evidence>
<evidence type="ECO:0000256" key="1">
    <source>
        <dbReference type="ARBA" id="ARBA00001970"/>
    </source>
</evidence>
<comment type="cofactor">
    <cofactor evidence="1">
        <name>heme b</name>
        <dbReference type="ChEBI" id="CHEBI:60344"/>
    </cofactor>
</comment>
<protein>
    <recommendedName>
        <fullName evidence="8">Phenylacetaldoxime dehydratase</fullName>
    </recommendedName>
</protein>
<dbReference type="InterPro" id="IPR025702">
    <property type="entry name" value="OXD"/>
</dbReference>
<organism evidence="6 7">
    <name type="scientific">Fusarium oligoseptatum</name>
    <dbReference type="NCBI Taxonomy" id="2604345"/>
    <lineage>
        <taxon>Eukaryota</taxon>
        <taxon>Fungi</taxon>
        <taxon>Dikarya</taxon>
        <taxon>Ascomycota</taxon>
        <taxon>Pezizomycotina</taxon>
        <taxon>Sordariomycetes</taxon>
        <taxon>Hypocreomycetidae</taxon>
        <taxon>Hypocreales</taxon>
        <taxon>Nectriaceae</taxon>
        <taxon>Fusarium</taxon>
        <taxon>Fusarium solani species complex</taxon>
    </lineage>
</organism>